<evidence type="ECO:0000256" key="1">
    <source>
        <dbReference type="SAM" id="MobiDB-lite"/>
    </source>
</evidence>
<keyword evidence="3" id="KW-1185">Reference proteome</keyword>
<evidence type="ECO:0000313" key="2">
    <source>
        <dbReference type="EMBL" id="PAV67216.1"/>
    </source>
</evidence>
<feature type="region of interest" description="Disordered" evidence="1">
    <location>
        <begin position="6"/>
        <end position="33"/>
    </location>
</feature>
<feature type="region of interest" description="Disordered" evidence="1">
    <location>
        <begin position="488"/>
        <end position="507"/>
    </location>
</feature>
<proteinExistence type="predicted"/>
<sequence>MAVVAAQAGIAARHARDIHHFPPPEVERPDVGRDERRAAELLQRRRALLMRGGCDHAERAEGRRRTRFAAEDRQSDVDLCRPPVARELTDLRDAADRRPAVEPPECDARLHARRQRPGRQVCDRTVQQQVGPGERIDEPRRIAPPHAAGDIGAEDAADAIIGAGNRPLPLPFAAAERGAEMRDRSLAIPPQHLVTDPSQQAVALVRIETAVQRRGRIARHPAADQAVDRDLFGLGQQGPQPTQIGCATDLDDIPIAFTQHRGATVRRPQADARIAAQRQIIGIADRTIPAALSRCDIAELPDARPEIGEGYDVHDLLVGAIAILQRELFGEHLHPLDRLGGNARDFRKVGDASAVEQRHRRAVATPAVARNLRPQRLKQRAYRVRTIGPQIDWAERALRGQVADHGAPRLLRGDDDIVRRVRRRFAKPGRRVLAKPFLQLPLNLRRKRLAVRAAKLDPRRRLGRGFCLWRGRGRCRRLLCRDTACRTPRQQHRRPSVPNHHTVPPSLVSRWTGKRTRVARRWRAGSRG</sequence>
<accession>A0A2A2JZK8</accession>
<name>A0A2A2JZK8_9BILA</name>
<reference evidence="2 3" key="1">
    <citation type="journal article" date="2017" name="Curr. Biol.">
        <title>Genome architecture and evolution of a unichromosomal asexual nematode.</title>
        <authorList>
            <person name="Fradin H."/>
            <person name="Zegar C."/>
            <person name="Gutwein M."/>
            <person name="Lucas J."/>
            <person name="Kovtun M."/>
            <person name="Corcoran D."/>
            <person name="Baugh L.R."/>
            <person name="Kiontke K."/>
            <person name="Gunsalus K."/>
            <person name="Fitch D.H."/>
            <person name="Piano F."/>
        </authorList>
    </citation>
    <scope>NUCLEOTIDE SEQUENCE [LARGE SCALE GENOMIC DNA]</scope>
    <source>
        <strain evidence="2">PF1309</strain>
    </source>
</reference>
<dbReference type="AlphaFoldDB" id="A0A2A2JZK8"/>
<organism evidence="2 3">
    <name type="scientific">Diploscapter pachys</name>
    <dbReference type="NCBI Taxonomy" id="2018661"/>
    <lineage>
        <taxon>Eukaryota</taxon>
        <taxon>Metazoa</taxon>
        <taxon>Ecdysozoa</taxon>
        <taxon>Nematoda</taxon>
        <taxon>Chromadorea</taxon>
        <taxon>Rhabditida</taxon>
        <taxon>Rhabditina</taxon>
        <taxon>Rhabditomorpha</taxon>
        <taxon>Rhabditoidea</taxon>
        <taxon>Rhabditidae</taxon>
        <taxon>Diploscapter</taxon>
    </lineage>
</organism>
<gene>
    <name evidence="2" type="ORF">WR25_26478</name>
</gene>
<protein>
    <submittedName>
        <fullName evidence="2">Uncharacterized protein</fullName>
    </submittedName>
</protein>
<comment type="caution">
    <text evidence="2">The sequence shown here is derived from an EMBL/GenBank/DDBJ whole genome shotgun (WGS) entry which is preliminary data.</text>
</comment>
<dbReference type="Proteomes" id="UP000218231">
    <property type="component" value="Unassembled WGS sequence"/>
</dbReference>
<evidence type="ECO:0000313" key="3">
    <source>
        <dbReference type="Proteomes" id="UP000218231"/>
    </source>
</evidence>
<feature type="compositionally biased region" description="Basic and acidic residues" evidence="1">
    <location>
        <begin position="14"/>
        <end position="33"/>
    </location>
</feature>
<dbReference type="EMBL" id="LIAE01009983">
    <property type="protein sequence ID" value="PAV67216.1"/>
    <property type="molecule type" value="Genomic_DNA"/>
</dbReference>